<evidence type="ECO:0000256" key="6">
    <source>
        <dbReference type="ARBA" id="ARBA00023004"/>
    </source>
</evidence>
<evidence type="ECO:0000256" key="13">
    <source>
        <dbReference type="SAM" id="SignalP"/>
    </source>
</evidence>
<keyword evidence="3 11" id="KW-1134">Transmembrane beta strand</keyword>
<keyword evidence="10 11" id="KW-0998">Cell outer membrane</keyword>
<evidence type="ECO:0000256" key="4">
    <source>
        <dbReference type="ARBA" id="ARBA00022496"/>
    </source>
</evidence>
<dbReference type="OrthoDB" id="127311at2"/>
<proteinExistence type="inferred from homology"/>
<dbReference type="InterPro" id="IPR012910">
    <property type="entry name" value="Plug_dom"/>
</dbReference>
<comment type="similarity">
    <text evidence="11 12">Belongs to the TonB-dependent receptor family.</text>
</comment>
<dbReference type="Proteomes" id="UP000198824">
    <property type="component" value="Unassembled WGS sequence"/>
</dbReference>
<evidence type="ECO:0000313" key="17">
    <source>
        <dbReference type="Proteomes" id="UP000198824"/>
    </source>
</evidence>
<dbReference type="InterPro" id="IPR037066">
    <property type="entry name" value="Plug_dom_sf"/>
</dbReference>
<dbReference type="Pfam" id="PF00593">
    <property type="entry name" value="TonB_dep_Rec_b-barrel"/>
    <property type="match status" value="1"/>
</dbReference>
<dbReference type="SUPFAM" id="SSF56935">
    <property type="entry name" value="Porins"/>
    <property type="match status" value="1"/>
</dbReference>
<evidence type="ECO:0000256" key="9">
    <source>
        <dbReference type="ARBA" id="ARBA00023136"/>
    </source>
</evidence>
<feature type="domain" description="TonB-dependent receptor-like beta-barrel" evidence="14">
    <location>
        <begin position="301"/>
        <end position="818"/>
    </location>
</feature>
<dbReference type="AlphaFoldDB" id="A0A1I6JFP1"/>
<dbReference type="RefSeq" id="WP_093309489.1">
    <property type="nucleotide sequence ID" value="NZ_FOZG01000001.1"/>
</dbReference>
<dbReference type="GO" id="GO:0009279">
    <property type="term" value="C:cell outer membrane"/>
    <property type="evidence" value="ECO:0007669"/>
    <property type="project" value="UniProtKB-SubCell"/>
</dbReference>
<sequence length="867" mass="93970">MPIRTSLFALAFILAGEPALAQVTRPAFRDVIVTARRRAEMQAQVPLSIDSYDAESVNRLDIRTLEDLRYTSPSLYIAPSLFRQDTINITIRGQQNFPSTGLQFDTSTAVYVDGVYQARPVGLTGTLFDVARVEVLKGPQGTLIGRNSTGGAILYETRAPEAEIGGYARATLGDYGRRELQGALNLPLSPTLALRVAGAFARQTGYLRNLYADPVSGARNDTPSMGLRRYAGQAALKWSPDPDFTLLLRAKENEEDYTGVSYHTLGYFVGSVNAAGNRPSICNIPGTCTGFTDLLGRQITPYFADFPQGRTVSTAPTAYNALLSSVDRAARAGFWTTEQAISNRNKGRYSTLSAEATGRIGGTEARLLVARRNFATRGSSQNRGLPYVTNVFLYETPRYRSSQAELTLNGKLAGDRVDWTAGLFGFRETSPNDGDQLYLFLPSGISPAPVAGRQITYTDATRNDARNTSYAAYAQATWRVRPDTRLTAGARYTIDRRFARLQTRTQRFPASPATNATVRGGIFDPATYTLFGIAYPGITNACALTDTGGRLLPLDQCSAEVRRTFRKPTFTLALDHDLADRTLAYVTARTGYRSGAINSAAINPAVITARPERVLDVELGLKSDFELAGVPLRTTIAGYWTRYRDIQIQATLPNVTLATGPGGSACTQGVFDGGQCLGATNDAVTLNARAARVRGLEWTLAARPARGLTLETGGSFLDARYTDYSFEPPAGYLRPTGSVNLSGTRFPLPKWQLSGSAVYRTGPVELSWRTYWQSLFEADLRAFNPAQRTSAYPLSNARVALTDVAGSKVELAAFVNNVFGKKACVPEPQGVLNSAPNGTFGVAGTSGVLQCLPLSPRMWGGQIGFRF</sequence>
<evidence type="ECO:0000313" key="16">
    <source>
        <dbReference type="EMBL" id="SFR77772.1"/>
    </source>
</evidence>
<dbReference type="Gene3D" id="2.170.130.10">
    <property type="entry name" value="TonB-dependent receptor, plug domain"/>
    <property type="match status" value="1"/>
</dbReference>
<feature type="domain" description="TonB-dependent receptor plug" evidence="15">
    <location>
        <begin position="44"/>
        <end position="152"/>
    </location>
</feature>
<name>A0A1I6JFP1_9SPHN</name>
<keyword evidence="13" id="KW-0732">Signal</keyword>
<organism evidence="16 17">
    <name type="scientific">Sphingomonas jatrophae</name>
    <dbReference type="NCBI Taxonomy" id="1166337"/>
    <lineage>
        <taxon>Bacteria</taxon>
        <taxon>Pseudomonadati</taxon>
        <taxon>Pseudomonadota</taxon>
        <taxon>Alphaproteobacteria</taxon>
        <taxon>Sphingomonadales</taxon>
        <taxon>Sphingomonadaceae</taxon>
        <taxon>Sphingomonas</taxon>
    </lineage>
</organism>
<evidence type="ECO:0000256" key="2">
    <source>
        <dbReference type="ARBA" id="ARBA00022448"/>
    </source>
</evidence>
<dbReference type="Pfam" id="PF07715">
    <property type="entry name" value="Plug"/>
    <property type="match status" value="1"/>
</dbReference>
<dbReference type="STRING" id="1166337.SAMN05192580_0213"/>
<keyword evidence="5 11" id="KW-0812">Transmembrane</keyword>
<feature type="signal peptide" evidence="13">
    <location>
        <begin position="1"/>
        <end position="21"/>
    </location>
</feature>
<dbReference type="InterPro" id="IPR036942">
    <property type="entry name" value="Beta-barrel_TonB_sf"/>
</dbReference>
<dbReference type="InterPro" id="IPR039426">
    <property type="entry name" value="TonB-dep_rcpt-like"/>
</dbReference>
<keyword evidence="7" id="KW-0406">Ion transport</keyword>
<comment type="subcellular location">
    <subcellularLocation>
        <location evidence="1 11">Cell outer membrane</location>
        <topology evidence="1 11">Multi-pass membrane protein</topology>
    </subcellularLocation>
</comment>
<keyword evidence="2 11" id="KW-0813">Transport</keyword>
<dbReference type="EMBL" id="FOZG01000001">
    <property type="protein sequence ID" value="SFR77772.1"/>
    <property type="molecule type" value="Genomic_DNA"/>
</dbReference>
<keyword evidence="4" id="KW-0410">Iron transport</keyword>
<evidence type="ECO:0000256" key="5">
    <source>
        <dbReference type="ARBA" id="ARBA00022692"/>
    </source>
</evidence>
<evidence type="ECO:0000256" key="12">
    <source>
        <dbReference type="RuleBase" id="RU003357"/>
    </source>
</evidence>
<keyword evidence="17" id="KW-1185">Reference proteome</keyword>
<evidence type="ECO:0000256" key="3">
    <source>
        <dbReference type="ARBA" id="ARBA00022452"/>
    </source>
</evidence>
<keyword evidence="9 11" id="KW-0472">Membrane</keyword>
<evidence type="ECO:0000259" key="15">
    <source>
        <dbReference type="Pfam" id="PF07715"/>
    </source>
</evidence>
<evidence type="ECO:0000259" key="14">
    <source>
        <dbReference type="Pfam" id="PF00593"/>
    </source>
</evidence>
<evidence type="ECO:0000256" key="10">
    <source>
        <dbReference type="ARBA" id="ARBA00023237"/>
    </source>
</evidence>
<evidence type="ECO:0000256" key="1">
    <source>
        <dbReference type="ARBA" id="ARBA00004571"/>
    </source>
</evidence>
<gene>
    <name evidence="16" type="ORF">SAMN05192580_0213</name>
</gene>
<keyword evidence="8 12" id="KW-0798">TonB box</keyword>
<keyword evidence="6" id="KW-0408">Iron</keyword>
<reference evidence="16 17" key="1">
    <citation type="submission" date="2016-10" db="EMBL/GenBank/DDBJ databases">
        <authorList>
            <person name="de Groot N.N."/>
        </authorList>
    </citation>
    <scope>NUCLEOTIDE SEQUENCE [LARGE SCALE GENOMIC DNA]</scope>
    <source>
        <strain evidence="16 17">S5-249</strain>
    </source>
</reference>
<evidence type="ECO:0000256" key="7">
    <source>
        <dbReference type="ARBA" id="ARBA00023065"/>
    </source>
</evidence>
<evidence type="ECO:0000256" key="8">
    <source>
        <dbReference type="ARBA" id="ARBA00023077"/>
    </source>
</evidence>
<dbReference type="PROSITE" id="PS52016">
    <property type="entry name" value="TONB_DEPENDENT_REC_3"/>
    <property type="match status" value="1"/>
</dbReference>
<protein>
    <submittedName>
        <fullName evidence="16">TonB-dependent Receptor Plug Domain</fullName>
    </submittedName>
</protein>
<feature type="chain" id="PRO_5011619221" evidence="13">
    <location>
        <begin position="22"/>
        <end position="867"/>
    </location>
</feature>
<accession>A0A1I6JFP1</accession>
<dbReference type="InterPro" id="IPR000531">
    <property type="entry name" value="Beta-barrel_TonB"/>
</dbReference>
<dbReference type="PANTHER" id="PTHR32552:SF81">
    <property type="entry name" value="TONB-DEPENDENT OUTER MEMBRANE RECEPTOR"/>
    <property type="match status" value="1"/>
</dbReference>
<dbReference type="PANTHER" id="PTHR32552">
    <property type="entry name" value="FERRICHROME IRON RECEPTOR-RELATED"/>
    <property type="match status" value="1"/>
</dbReference>
<evidence type="ECO:0000256" key="11">
    <source>
        <dbReference type="PROSITE-ProRule" id="PRU01360"/>
    </source>
</evidence>
<keyword evidence="16" id="KW-0675">Receptor</keyword>
<dbReference type="GO" id="GO:0006826">
    <property type="term" value="P:iron ion transport"/>
    <property type="evidence" value="ECO:0007669"/>
    <property type="project" value="UniProtKB-KW"/>
</dbReference>
<dbReference type="Gene3D" id="2.40.170.20">
    <property type="entry name" value="TonB-dependent receptor, beta-barrel domain"/>
    <property type="match status" value="1"/>
</dbReference>